<dbReference type="PANTHER" id="PTHR47999">
    <property type="entry name" value="TRANSCRIPTION FACTOR MYB8-RELATED-RELATED"/>
    <property type="match status" value="1"/>
</dbReference>
<dbReference type="GO" id="GO:0005634">
    <property type="term" value="C:nucleus"/>
    <property type="evidence" value="ECO:0007669"/>
    <property type="project" value="UniProtKB-SubCell"/>
</dbReference>
<comment type="caution">
    <text evidence="6">The sequence shown here is derived from an EMBL/GenBank/DDBJ whole genome shotgun (WGS) entry which is preliminary data.</text>
</comment>
<reference evidence="6" key="1">
    <citation type="submission" date="2022-02" db="EMBL/GenBank/DDBJ databases">
        <authorList>
            <person name="Henning P.M."/>
            <person name="McCubbin A.G."/>
            <person name="Shore J.S."/>
        </authorList>
    </citation>
    <scope>NUCLEOTIDE SEQUENCE</scope>
    <source>
        <strain evidence="6">F60SS</strain>
        <tissue evidence="6">Leaves</tissue>
    </source>
</reference>
<feature type="domain" description="Myb-like" evidence="5">
    <location>
        <begin position="9"/>
        <end position="65"/>
    </location>
</feature>
<evidence type="ECO:0000256" key="4">
    <source>
        <dbReference type="SAM" id="MobiDB-lite"/>
    </source>
</evidence>
<dbReference type="OrthoDB" id="2143914at2759"/>
<dbReference type="Gene3D" id="1.10.10.60">
    <property type="entry name" value="Homeodomain-like"/>
    <property type="match status" value="1"/>
</dbReference>
<dbReference type="PANTHER" id="PTHR47999:SF9">
    <property type="entry name" value="TRANSCRIPTION REPRESSOR MYB5-LIKE"/>
    <property type="match status" value="1"/>
</dbReference>
<dbReference type="Proteomes" id="UP001141552">
    <property type="component" value="Unassembled WGS sequence"/>
</dbReference>
<dbReference type="InterPro" id="IPR009057">
    <property type="entry name" value="Homeodomain-like_sf"/>
</dbReference>
<protein>
    <recommendedName>
        <fullName evidence="5">Myb-like domain-containing protein</fullName>
    </recommendedName>
</protein>
<name>A0A9Q0F6I5_9ROSI</name>
<comment type="subcellular location">
    <subcellularLocation>
        <location evidence="1">Nucleus</location>
    </subcellularLocation>
</comment>
<proteinExistence type="predicted"/>
<evidence type="ECO:0000256" key="2">
    <source>
        <dbReference type="ARBA" id="ARBA00023125"/>
    </source>
</evidence>
<dbReference type="GO" id="GO:0003677">
    <property type="term" value="F:DNA binding"/>
    <property type="evidence" value="ECO:0007669"/>
    <property type="project" value="UniProtKB-KW"/>
</dbReference>
<reference evidence="6" key="2">
    <citation type="journal article" date="2023" name="Plants (Basel)">
        <title>Annotation of the Turnera subulata (Passifloraceae) Draft Genome Reveals the S-Locus Evolved after the Divergence of Turneroideae from Passifloroideae in a Stepwise Manner.</title>
        <authorList>
            <person name="Henning P.M."/>
            <person name="Roalson E.H."/>
            <person name="Mir W."/>
            <person name="McCubbin A.G."/>
            <person name="Shore J.S."/>
        </authorList>
    </citation>
    <scope>NUCLEOTIDE SEQUENCE</scope>
    <source>
        <strain evidence="6">F60SS</strain>
    </source>
</reference>
<dbReference type="EMBL" id="JAKUCV010006797">
    <property type="protein sequence ID" value="KAJ4825833.1"/>
    <property type="molecule type" value="Genomic_DNA"/>
</dbReference>
<dbReference type="AlphaFoldDB" id="A0A9Q0F6I5"/>
<gene>
    <name evidence="6" type="ORF">Tsubulata_029106</name>
</gene>
<evidence type="ECO:0000313" key="6">
    <source>
        <dbReference type="EMBL" id="KAJ4825833.1"/>
    </source>
</evidence>
<organism evidence="6 7">
    <name type="scientific">Turnera subulata</name>
    <dbReference type="NCBI Taxonomy" id="218843"/>
    <lineage>
        <taxon>Eukaryota</taxon>
        <taxon>Viridiplantae</taxon>
        <taxon>Streptophyta</taxon>
        <taxon>Embryophyta</taxon>
        <taxon>Tracheophyta</taxon>
        <taxon>Spermatophyta</taxon>
        <taxon>Magnoliopsida</taxon>
        <taxon>eudicotyledons</taxon>
        <taxon>Gunneridae</taxon>
        <taxon>Pentapetalae</taxon>
        <taxon>rosids</taxon>
        <taxon>fabids</taxon>
        <taxon>Malpighiales</taxon>
        <taxon>Passifloraceae</taxon>
        <taxon>Turnera</taxon>
    </lineage>
</organism>
<sequence length="199" mass="22305">MGRAPCCSKVGLHRGPWTQREDTLLSKYIEAHGEGHWRSLPKKAEADLLQQEAAKRRRSNNNNKNTAKRQKAAAKTEKPKVHLPKPVRLTSLRLQRNDSFECNTNVSTGSSSQEKEVCFGAETVDEVPSWCKYFKNGGGDYENGASFLVEEVNASDDLECQSPGPITNSLEKLYEEYLQLLKTDDDQAQLDSFAESLLL</sequence>
<evidence type="ECO:0000256" key="1">
    <source>
        <dbReference type="ARBA" id="ARBA00004123"/>
    </source>
</evidence>
<accession>A0A9Q0F6I5</accession>
<dbReference type="PROSITE" id="PS50090">
    <property type="entry name" value="MYB_LIKE"/>
    <property type="match status" value="1"/>
</dbReference>
<dbReference type="SUPFAM" id="SSF46689">
    <property type="entry name" value="Homeodomain-like"/>
    <property type="match status" value="1"/>
</dbReference>
<evidence type="ECO:0000313" key="7">
    <source>
        <dbReference type="Proteomes" id="UP001141552"/>
    </source>
</evidence>
<dbReference type="CDD" id="cd00167">
    <property type="entry name" value="SANT"/>
    <property type="match status" value="1"/>
</dbReference>
<keyword evidence="7" id="KW-1185">Reference proteome</keyword>
<feature type="region of interest" description="Disordered" evidence="4">
    <location>
        <begin position="52"/>
        <end position="80"/>
    </location>
</feature>
<dbReference type="InterPro" id="IPR015495">
    <property type="entry name" value="Myb_TF_plants"/>
</dbReference>
<dbReference type="Pfam" id="PF00249">
    <property type="entry name" value="Myb_DNA-binding"/>
    <property type="match status" value="1"/>
</dbReference>
<evidence type="ECO:0000259" key="5">
    <source>
        <dbReference type="PROSITE" id="PS50090"/>
    </source>
</evidence>
<keyword evidence="3" id="KW-0539">Nucleus</keyword>
<dbReference type="InterPro" id="IPR001005">
    <property type="entry name" value="SANT/Myb"/>
</dbReference>
<evidence type="ECO:0000256" key="3">
    <source>
        <dbReference type="ARBA" id="ARBA00023242"/>
    </source>
</evidence>
<keyword evidence="2" id="KW-0238">DNA-binding</keyword>